<dbReference type="InterPro" id="IPR058532">
    <property type="entry name" value="YjbR/MT2646/Rv2570-like"/>
</dbReference>
<accession>A0ABQ0SI37</accession>
<dbReference type="Gene3D" id="3.90.1150.30">
    <property type="match status" value="1"/>
</dbReference>
<dbReference type="Proteomes" id="UP000319478">
    <property type="component" value="Unassembled WGS sequence"/>
</dbReference>
<protein>
    <recommendedName>
        <fullName evidence="3">MmcQ/YjbR family DNA-binding protein</fullName>
    </recommendedName>
</protein>
<dbReference type="PANTHER" id="PTHR35145">
    <property type="entry name" value="CYTOPLASMIC PROTEIN-RELATED"/>
    <property type="match status" value="1"/>
</dbReference>
<gene>
    <name evidence="1" type="ORF">GHA01_27320</name>
</gene>
<proteinExistence type="predicted"/>
<dbReference type="PANTHER" id="PTHR35145:SF1">
    <property type="entry name" value="CYTOPLASMIC PROTEIN"/>
    <property type="match status" value="1"/>
</dbReference>
<keyword evidence="2" id="KW-1185">Reference proteome</keyword>
<sequence>MNLSQKQCVLSYVKRKYDTIPDHPFHYFPDYIALRHEDRETWFGLILNVPRQTLKLSEGGNVDILDVKCRPENIQDYLTTEGIVPVYHMNKSHWITVLLDGSVSDALIENLIDVSFELTL</sequence>
<evidence type="ECO:0008006" key="3">
    <source>
        <dbReference type="Google" id="ProtNLM"/>
    </source>
</evidence>
<dbReference type="SUPFAM" id="SSF142906">
    <property type="entry name" value="YjbR-like"/>
    <property type="match status" value="1"/>
</dbReference>
<dbReference type="Pfam" id="PF04237">
    <property type="entry name" value="YjbR"/>
    <property type="match status" value="1"/>
</dbReference>
<evidence type="ECO:0000313" key="2">
    <source>
        <dbReference type="Proteomes" id="UP000319478"/>
    </source>
</evidence>
<comment type="caution">
    <text evidence="1">The sequence shown here is derived from an EMBL/GenBank/DDBJ whole genome shotgun (WGS) entry which is preliminary data.</text>
</comment>
<organism evidence="1 2">
    <name type="scientific">Novacetimonas hansenii</name>
    <name type="common">Komagataeibacter hansenii</name>
    <dbReference type="NCBI Taxonomy" id="436"/>
    <lineage>
        <taxon>Bacteria</taxon>
        <taxon>Pseudomonadati</taxon>
        <taxon>Pseudomonadota</taxon>
        <taxon>Alphaproteobacteria</taxon>
        <taxon>Acetobacterales</taxon>
        <taxon>Acetobacteraceae</taxon>
        <taxon>Novacetimonas</taxon>
    </lineage>
</organism>
<dbReference type="InterPro" id="IPR007351">
    <property type="entry name" value="YjbR"/>
</dbReference>
<name>A0ABQ0SI37_NOVHA</name>
<dbReference type="InterPro" id="IPR038056">
    <property type="entry name" value="YjbR-like_sf"/>
</dbReference>
<reference evidence="1 2" key="1">
    <citation type="submission" date="2019-06" db="EMBL/GenBank/DDBJ databases">
        <title>Whole genome shotgun sequence of Komagataeibacter hansenii NBRC 14820.</title>
        <authorList>
            <person name="Hosoyama A."/>
            <person name="Uohara A."/>
            <person name="Ohji S."/>
            <person name="Ichikawa N."/>
        </authorList>
    </citation>
    <scope>NUCLEOTIDE SEQUENCE [LARGE SCALE GENOMIC DNA]</scope>
    <source>
        <strain evidence="1 2">NBRC 14820</strain>
    </source>
</reference>
<dbReference type="EMBL" id="BJNN01000144">
    <property type="protein sequence ID" value="GEC64883.1"/>
    <property type="molecule type" value="Genomic_DNA"/>
</dbReference>
<dbReference type="RefSeq" id="WP_040510535.1">
    <property type="nucleotide sequence ID" value="NZ_BJNN01000144.1"/>
</dbReference>
<evidence type="ECO:0000313" key="1">
    <source>
        <dbReference type="EMBL" id="GEC64883.1"/>
    </source>
</evidence>